<proteinExistence type="predicted"/>
<dbReference type="InterPro" id="IPR040976">
    <property type="entry name" value="Pkinase_fungal"/>
</dbReference>
<dbReference type="PANTHER" id="PTHR38248:SF2">
    <property type="entry name" value="FUNK1 11"/>
    <property type="match status" value="1"/>
</dbReference>
<reference evidence="2" key="1">
    <citation type="submission" date="2023-06" db="EMBL/GenBank/DDBJ databases">
        <authorList>
            <consortium name="Lawrence Berkeley National Laboratory"/>
            <person name="Ahrendt S."/>
            <person name="Sahu N."/>
            <person name="Indic B."/>
            <person name="Wong-Bajracharya J."/>
            <person name="Merenyi Z."/>
            <person name="Ke H.-M."/>
            <person name="Monk M."/>
            <person name="Kocsube S."/>
            <person name="Drula E."/>
            <person name="Lipzen A."/>
            <person name="Balint B."/>
            <person name="Henrissat B."/>
            <person name="Andreopoulos B."/>
            <person name="Martin F.M."/>
            <person name="Harder C.B."/>
            <person name="Rigling D."/>
            <person name="Ford K.L."/>
            <person name="Foster G.D."/>
            <person name="Pangilinan J."/>
            <person name="Papanicolaou A."/>
            <person name="Barry K."/>
            <person name="LaButti K."/>
            <person name="Viragh M."/>
            <person name="Koriabine M."/>
            <person name="Yan M."/>
            <person name="Riley R."/>
            <person name="Champramary S."/>
            <person name="Plett K.L."/>
            <person name="Tsai I.J."/>
            <person name="Slot J."/>
            <person name="Sipos G."/>
            <person name="Plett J."/>
            <person name="Nagy L.G."/>
            <person name="Grigoriev I.V."/>
        </authorList>
    </citation>
    <scope>NUCLEOTIDE SEQUENCE</scope>
    <source>
        <strain evidence="2">ICMP 16352</strain>
    </source>
</reference>
<feature type="domain" description="Fungal-type protein kinase" evidence="1">
    <location>
        <begin position="40"/>
        <end position="140"/>
    </location>
</feature>
<evidence type="ECO:0000259" key="1">
    <source>
        <dbReference type="Pfam" id="PF17667"/>
    </source>
</evidence>
<dbReference type="PANTHER" id="PTHR38248">
    <property type="entry name" value="FUNK1 6"/>
    <property type="match status" value="1"/>
</dbReference>
<feature type="domain" description="Fungal-type protein kinase" evidence="1">
    <location>
        <begin position="292"/>
        <end position="418"/>
    </location>
</feature>
<dbReference type="EMBL" id="JAUEPR010000021">
    <property type="protein sequence ID" value="KAK0476089.1"/>
    <property type="molecule type" value="Genomic_DNA"/>
</dbReference>
<dbReference type="Proteomes" id="UP001175227">
    <property type="component" value="Unassembled WGS sequence"/>
</dbReference>
<dbReference type="AlphaFoldDB" id="A0AA39P2Q5"/>
<evidence type="ECO:0000313" key="2">
    <source>
        <dbReference type="EMBL" id="KAK0476089.1"/>
    </source>
</evidence>
<protein>
    <recommendedName>
        <fullName evidence="1">Fungal-type protein kinase domain-containing protein</fullName>
    </recommendedName>
</protein>
<dbReference type="InterPro" id="IPR011009">
    <property type="entry name" value="Kinase-like_dom_sf"/>
</dbReference>
<keyword evidence="3" id="KW-1185">Reference proteome</keyword>
<accession>A0AA39P2Q5</accession>
<dbReference type="Pfam" id="PF17667">
    <property type="entry name" value="Pkinase_fungal"/>
    <property type="match status" value="2"/>
</dbReference>
<name>A0AA39P2Q5_9AGAR</name>
<comment type="caution">
    <text evidence="2">The sequence shown here is derived from an EMBL/GenBank/DDBJ whole genome shotgun (WGS) entry which is preliminary data.</text>
</comment>
<gene>
    <name evidence="2" type="ORF">IW261DRAFT_1402073</name>
</gene>
<dbReference type="Gene3D" id="1.10.510.10">
    <property type="entry name" value="Transferase(Phosphotransferase) domain 1"/>
    <property type="match status" value="1"/>
</dbReference>
<organism evidence="2 3">
    <name type="scientific">Armillaria novae-zelandiae</name>
    <dbReference type="NCBI Taxonomy" id="153914"/>
    <lineage>
        <taxon>Eukaryota</taxon>
        <taxon>Fungi</taxon>
        <taxon>Dikarya</taxon>
        <taxon>Basidiomycota</taxon>
        <taxon>Agaricomycotina</taxon>
        <taxon>Agaricomycetes</taxon>
        <taxon>Agaricomycetidae</taxon>
        <taxon>Agaricales</taxon>
        <taxon>Marasmiineae</taxon>
        <taxon>Physalacriaceae</taxon>
        <taxon>Armillaria</taxon>
    </lineage>
</organism>
<evidence type="ECO:0000313" key="3">
    <source>
        <dbReference type="Proteomes" id="UP001175227"/>
    </source>
</evidence>
<dbReference type="SUPFAM" id="SSF56112">
    <property type="entry name" value="Protein kinase-like (PK-like)"/>
    <property type="match status" value="1"/>
</dbReference>
<sequence>MPEGRTTDHSLMETQTELKAHANYDAFEEPKVDEPVPDDVTVLPGLPFENDSIKGRETRGQISCHAGVTMMVQHRSHLFTILICGCFARFIRWDRSGAIVSKRFDYTQEKTLIFNFYLRFAQLSPSQRGKDPTVSPLTDQSVDAIARAKFNLFDTDMWHGDAGPTPKRDIDIEDQKLLSIEMTLEDKFRRFIVCAPKFDDGAFSPFGRSTRRSLAIDLDSPDLEDAKKPYGGLLFMKDYWREDSPRTVKESDIYHLLAQHEVPHVGKMETGGDIPDMVTKTQHYARAFPNQLPRHRLPTLQAHRIFLQTIGRDLTTFCSVKSLVTCIADAMKAHQVAFHRACILHHDISVGNIMITSKHRGFLIDWDHCVVLTDRSADKRVGRTGTWQFMSACLLASFGTTHTIVDDRESSLWVLLYVALRYTPNSLLPVELHQDLRYCFQDSVVGPHGETGGKGKRAVLNDKQGLPSFRVQGLHELLRELVDVFAVRYQPKPSAEDDALYDFVKASPNPQMAENSATGQYLTKIEKLNNPTWLFQTLRKHAKAMKVPHKRDNDWHKNACYSRDEFLGSSRKRTAASDRLETKRVKGLGGEAHSFSYDVVEDEDKKTS</sequence>